<comment type="caution">
    <text evidence="1">The sequence shown here is derived from an EMBL/GenBank/DDBJ whole genome shotgun (WGS) entry which is preliminary data.</text>
</comment>
<sequence>MSQIRSVSKGGWDEEDTPLSLVQARLSHAPPRKHNTKCLPAAPPSESALCDATPTSWDHLVSQPRVAANTSAIDDGQHYEPVRKAEHQMDSMQTQNGLGQRSPSSPTHASATNTSSKKSLGRHRTIGHVPDTRLRGHSQTVGYHDTDSRSEASFNDTTLDTPIHLQRELPKIYPRNPGNHDQASCGNSQPQCDVGRSPGSSPSYLDKSAATGRRDSESTVDSTRDLHNW</sequence>
<dbReference type="Proteomes" id="UP001145114">
    <property type="component" value="Unassembled WGS sequence"/>
</dbReference>
<dbReference type="EMBL" id="JAMZIH010009070">
    <property type="protein sequence ID" value="KAJ1670798.1"/>
    <property type="molecule type" value="Genomic_DNA"/>
</dbReference>
<protein>
    <submittedName>
        <fullName evidence="1">Uncharacterized protein</fullName>
    </submittedName>
</protein>
<organism evidence="1 2">
    <name type="scientific">Spiromyces aspiralis</name>
    <dbReference type="NCBI Taxonomy" id="68401"/>
    <lineage>
        <taxon>Eukaryota</taxon>
        <taxon>Fungi</taxon>
        <taxon>Fungi incertae sedis</taxon>
        <taxon>Zoopagomycota</taxon>
        <taxon>Kickxellomycotina</taxon>
        <taxon>Kickxellomycetes</taxon>
        <taxon>Kickxellales</taxon>
        <taxon>Kickxellaceae</taxon>
        <taxon>Spiromyces</taxon>
    </lineage>
</organism>
<keyword evidence="2" id="KW-1185">Reference proteome</keyword>
<feature type="non-terminal residue" evidence="1">
    <location>
        <position position="229"/>
    </location>
</feature>
<evidence type="ECO:0000313" key="2">
    <source>
        <dbReference type="Proteomes" id="UP001145114"/>
    </source>
</evidence>
<reference evidence="1" key="1">
    <citation type="submission" date="2022-06" db="EMBL/GenBank/DDBJ databases">
        <title>Phylogenomic reconstructions and comparative analyses of Kickxellomycotina fungi.</title>
        <authorList>
            <person name="Reynolds N.K."/>
            <person name="Stajich J.E."/>
            <person name="Barry K."/>
            <person name="Grigoriev I.V."/>
            <person name="Crous P."/>
            <person name="Smith M.E."/>
        </authorList>
    </citation>
    <scope>NUCLEOTIDE SEQUENCE</scope>
    <source>
        <strain evidence="1">RSA 2271</strain>
    </source>
</reference>
<evidence type="ECO:0000313" key="1">
    <source>
        <dbReference type="EMBL" id="KAJ1670798.1"/>
    </source>
</evidence>
<gene>
    <name evidence="1" type="ORF">EV182_007989</name>
</gene>
<name>A0ACC1H849_9FUNG</name>
<proteinExistence type="predicted"/>
<accession>A0ACC1H849</accession>